<sequence>MKDATKDPTKGSTKGSTNKRKQPSGERAARKRTAIIDAAREQFLHHGFGVGVDQIAAEAGVSKVTIYNHFGSKEDLFTEVVGDALEQALGDSARTMNRQLETDDDIREVLAAAARGWVEGIAQDEVLALRALIAAESNRFPQLGRAWRAQGPDRFAEPLAAALNSRADLDIPDMEVAIVQFYALVLYPHIVHSAYGERLPSDLAERLVERGVDMFLGYYRRA</sequence>
<dbReference type="InterPro" id="IPR039536">
    <property type="entry name" value="TetR_C_Proteobacteria"/>
</dbReference>
<dbReference type="Pfam" id="PF14246">
    <property type="entry name" value="TetR_C_7"/>
    <property type="match status" value="1"/>
</dbReference>
<dbReference type="PRINTS" id="PR00455">
    <property type="entry name" value="HTHTETR"/>
</dbReference>
<evidence type="ECO:0000259" key="4">
    <source>
        <dbReference type="PROSITE" id="PS50977"/>
    </source>
</evidence>
<feature type="domain" description="HTH tetR-type" evidence="4">
    <location>
        <begin position="29"/>
        <end position="88"/>
    </location>
</feature>
<dbReference type="PROSITE" id="PS50977">
    <property type="entry name" value="HTH_TETR_2"/>
    <property type="match status" value="1"/>
</dbReference>
<evidence type="ECO:0000256" key="3">
    <source>
        <dbReference type="SAM" id="MobiDB-lite"/>
    </source>
</evidence>
<organism evidence="5 6">
    <name type="scientific">Streptomyces cavernicola</name>
    <dbReference type="NCBI Taxonomy" id="3043613"/>
    <lineage>
        <taxon>Bacteria</taxon>
        <taxon>Bacillati</taxon>
        <taxon>Actinomycetota</taxon>
        <taxon>Actinomycetes</taxon>
        <taxon>Kitasatosporales</taxon>
        <taxon>Streptomycetaceae</taxon>
        <taxon>Streptomyces</taxon>
    </lineage>
</organism>
<dbReference type="Pfam" id="PF00440">
    <property type="entry name" value="TetR_N"/>
    <property type="match status" value="1"/>
</dbReference>
<evidence type="ECO:0000256" key="1">
    <source>
        <dbReference type="ARBA" id="ARBA00023125"/>
    </source>
</evidence>
<accession>A0ABT6SBX9</accession>
<evidence type="ECO:0000313" key="6">
    <source>
        <dbReference type="Proteomes" id="UP001223978"/>
    </source>
</evidence>
<comment type="caution">
    <text evidence="5">The sequence shown here is derived from an EMBL/GenBank/DDBJ whole genome shotgun (WGS) entry which is preliminary data.</text>
</comment>
<name>A0ABT6SBX9_9ACTN</name>
<dbReference type="InterPro" id="IPR009057">
    <property type="entry name" value="Homeodomain-like_sf"/>
</dbReference>
<dbReference type="Gene3D" id="1.10.357.10">
    <property type="entry name" value="Tetracycline Repressor, domain 2"/>
    <property type="match status" value="1"/>
</dbReference>
<dbReference type="EMBL" id="JASCIQ010000018">
    <property type="protein sequence ID" value="MDI3405700.1"/>
    <property type="molecule type" value="Genomic_DNA"/>
</dbReference>
<feature type="region of interest" description="Disordered" evidence="3">
    <location>
        <begin position="1"/>
        <end position="30"/>
    </location>
</feature>
<keyword evidence="1 2" id="KW-0238">DNA-binding</keyword>
<protein>
    <submittedName>
        <fullName evidence="5">TetR/AcrR family transcriptional regulator</fullName>
    </submittedName>
</protein>
<dbReference type="RefSeq" id="WP_282543643.1">
    <property type="nucleotide sequence ID" value="NZ_JASCIQ010000018.1"/>
</dbReference>
<reference evidence="5 6" key="1">
    <citation type="submission" date="2023-05" db="EMBL/GenBank/DDBJ databases">
        <title>Draft genome sequence of Streptomyces sp. B-S-A6 isolated from a cave soil in Thailand.</title>
        <authorList>
            <person name="Chamroensaksri N."/>
            <person name="Muangham S."/>
        </authorList>
    </citation>
    <scope>NUCLEOTIDE SEQUENCE [LARGE SCALE GENOMIC DNA]</scope>
    <source>
        <strain evidence="5 6">B-S-A6</strain>
    </source>
</reference>
<dbReference type="SUPFAM" id="SSF48498">
    <property type="entry name" value="Tetracyclin repressor-like, C-terminal domain"/>
    <property type="match status" value="1"/>
</dbReference>
<gene>
    <name evidence="5" type="ORF">QIS96_17965</name>
</gene>
<dbReference type="InterPro" id="IPR050109">
    <property type="entry name" value="HTH-type_TetR-like_transc_reg"/>
</dbReference>
<evidence type="ECO:0000313" key="5">
    <source>
        <dbReference type="EMBL" id="MDI3405700.1"/>
    </source>
</evidence>
<dbReference type="InterPro" id="IPR036271">
    <property type="entry name" value="Tet_transcr_reg_TetR-rel_C_sf"/>
</dbReference>
<proteinExistence type="predicted"/>
<keyword evidence="6" id="KW-1185">Reference proteome</keyword>
<dbReference type="InterPro" id="IPR001647">
    <property type="entry name" value="HTH_TetR"/>
</dbReference>
<dbReference type="SUPFAM" id="SSF46689">
    <property type="entry name" value="Homeodomain-like"/>
    <property type="match status" value="1"/>
</dbReference>
<feature type="DNA-binding region" description="H-T-H motif" evidence="2">
    <location>
        <begin position="51"/>
        <end position="70"/>
    </location>
</feature>
<dbReference type="PANTHER" id="PTHR30055">
    <property type="entry name" value="HTH-TYPE TRANSCRIPTIONAL REGULATOR RUTR"/>
    <property type="match status" value="1"/>
</dbReference>
<dbReference type="Proteomes" id="UP001223978">
    <property type="component" value="Unassembled WGS sequence"/>
</dbReference>
<dbReference type="PANTHER" id="PTHR30055:SF146">
    <property type="entry name" value="HTH-TYPE TRANSCRIPTIONAL DUAL REGULATOR CECR"/>
    <property type="match status" value="1"/>
</dbReference>
<evidence type="ECO:0000256" key="2">
    <source>
        <dbReference type="PROSITE-ProRule" id="PRU00335"/>
    </source>
</evidence>